<evidence type="ECO:0000313" key="2">
    <source>
        <dbReference type="EMBL" id="AUV58205.1"/>
    </source>
</evidence>
<evidence type="ECO:0000256" key="1">
    <source>
        <dbReference type="SAM" id="Coils"/>
    </source>
</evidence>
<protein>
    <submittedName>
        <fullName evidence="2">Uncharacterized protein</fullName>
    </submittedName>
</protein>
<feature type="coiled-coil region" evidence="1">
    <location>
        <begin position="216"/>
        <end position="243"/>
    </location>
</feature>
<dbReference type="EMBL" id="MG779313">
    <property type="protein sequence ID" value="AUV58205.1"/>
    <property type="molecule type" value="Genomic_DNA"/>
</dbReference>
<keyword evidence="1" id="KW-0175">Coiled coil</keyword>
<proteinExistence type="predicted"/>
<sequence>MSVIFQSGNEKKTLFSILNVTKNNSSKTTEETVINIELIKPKPIVIPDAIIKSDNDNNDRHIFVTSKKHFIGHDKNSLAFSVDIIKREVINRLTTQYKNIDKHDVNLMNEIQSNFQIKQIDWNSMMEYILKQSILIDDKYMLHNHLGLKDNIREQIINFAFSYIIYNDNQPMTNQIWNSYISPKFDDKLSMKQKIMKYFKIINESMDIIHQSRIRLSRLNLQYVKHENNKKECLAKIKTIEKDKDLKNREQLLKLKQQIDQCDKMISVIIKDRESYNEIILDNIYLINSAIDFNYFTSNYWIPSLDSNILSTNKISICA</sequence>
<organism evidence="2">
    <name type="scientific">Bandra megavirus</name>
    <dbReference type="NCBI Taxonomy" id="2071566"/>
    <lineage>
        <taxon>Viruses</taxon>
        <taxon>Varidnaviria</taxon>
        <taxon>Bamfordvirae</taxon>
        <taxon>Nucleocytoviricota</taxon>
        <taxon>Megaviricetes</taxon>
        <taxon>Imitervirales</taxon>
        <taxon>Mimiviridae</taxon>
        <taxon>Megamimivirinae</taxon>
        <taxon>Megavirus</taxon>
    </lineage>
</organism>
<name>A0A2K9V7K7_9VIRU</name>
<reference evidence="2" key="1">
    <citation type="submission" date="2018-01" db="EMBL/GenBank/DDBJ databases">
        <title>Draft genome sequence of Bandra megavirus.</title>
        <authorList>
            <person name="Chatterjee A."/>
            <person name="Yadav R."/>
            <person name="Kondabagil K."/>
        </authorList>
    </citation>
    <scope>NUCLEOTIDE SEQUENCE</scope>
    <source>
        <strain evidence="2">KK-1</strain>
    </source>
</reference>
<accession>A0A2K9V7K7</accession>